<evidence type="ECO:0000256" key="2">
    <source>
        <dbReference type="ARBA" id="ARBA00022485"/>
    </source>
</evidence>
<name>A0A1G2F4E9_9BACT</name>
<dbReference type="Pfam" id="PF04055">
    <property type="entry name" value="Radical_SAM"/>
    <property type="match status" value="1"/>
</dbReference>
<dbReference type="SFLD" id="SFLDG01067">
    <property type="entry name" value="SPASM/twitch_domain_containing"/>
    <property type="match status" value="1"/>
</dbReference>
<dbReference type="PANTHER" id="PTHR11228:SF7">
    <property type="entry name" value="PQQA PEPTIDE CYCLASE"/>
    <property type="match status" value="1"/>
</dbReference>
<dbReference type="SFLD" id="SFLDS00029">
    <property type="entry name" value="Radical_SAM"/>
    <property type="match status" value="1"/>
</dbReference>
<keyword evidence="6" id="KW-0411">Iron-sulfur</keyword>
<dbReference type="InterPro" id="IPR050377">
    <property type="entry name" value="Radical_SAM_PqqE_MftC-like"/>
</dbReference>
<evidence type="ECO:0000256" key="3">
    <source>
        <dbReference type="ARBA" id="ARBA00022691"/>
    </source>
</evidence>
<keyword evidence="3" id="KW-0949">S-adenosyl-L-methionine</keyword>
<accession>A0A1G2F4E9</accession>
<dbReference type="GO" id="GO:0046872">
    <property type="term" value="F:metal ion binding"/>
    <property type="evidence" value="ECO:0007669"/>
    <property type="project" value="UniProtKB-KW"/>
</dbReference>
<comment type="caution">
    <text evidence="8">The sequence shown here is derived from an EMBL/GenBank/DDBJ whole genome shotgun (WGS) entry which is preliminary data.</text>
</comment>
<evidence type="ECO:0000256" key="5">
    <source>
        <dbReference type="ARBA" id="ARBA00023004"/>
    </source>
</evidence>
<dbReference type="SMART" id="SM00729">
    <property type="entry name" value="Elp3"/>
    <property type="match status" value="1"/>
</dbReference>
<evidence type="ECO:0000256" key="6">
    <source>
        <dbReference type="ARBA" id="ARBA00023014"/>
    </source>
</evidence>
<dbReference type="SUPFAM" id="SSF102114">
    <property type="entry name" value="Radical SAM enzymes"/>
    <property type="match status" value="1"/>
</dbReference>
<feature type="domain" description="Radical SAM core" evidence="7">
    <location>
        <begin position="8"/>
        <end position="219"/>
    </location>
</feature>
<dbReference type="CDD" id="cd01335">
    <property type="entry name" value="Radical_SAM"/>
    <property type="match status" value="1"/>
</dbReference>
<dbReference type="Proteomes" id="UP000177810">
    <property type="component" value="Unassembled WGS sequence"/>
</dbReference>
<keyword evidence="4" id="KW-0479">Metal-binding</keyword>
<dbReference type="STRING" id="1801990.A2V69_02375"/>
<dbReference type="InterPro" id="IPR013785">
    <property type="entry name" value="Aldolase_TIM"/>
</dbReference>
<dbReference type="SFLD" id="SFLDG01386">
    <property type="entry name" value="main_SPASM_domain-containing"/>
    <property type="match status" value="1"/>
</dbReference>
<dbReference type="InterPro" id="IPR023885">
    <property type="entry name" value="4Fe4S-binding_SPASM_dom"/>
</dbReference>
<dbReference type="GO" id="GO:0051539">
    <property type="term" value="F:4 iron, 4 sulfur cluster binding"/>
    <property type="evidence" value="ECO:0007669"/>
    <property type="project" value="UniProtKB-KW"/>
</dbReference>
<protein>
    <recommendedName>
        <fullName evidence="7">Radical SAM core domain-containing protein</fullName>
    </recommendedName>
</protein>
<evidence type="ECO:0000256" key="1">
    <source>
        <dbReference type="ARBA" id="ARBA00001966"/>
    </source>
</evidence>
<dbReference type="InterPro" id="IPR007197">
    <property type="entry name" value="rSAM"/>
</dbReference>
<sequence>MKKHGTNQEPLPKLDFNVTNRCNFRCIHCCFRSGETLLDEFSIEKIKEVLRNFKELGGQRIDVTGGEPLMRKDIAEIIKIGKKIGLKIELVTNASLLTDRKLKLFKKLGLDAVAISLDGSSYKIYRKIRPVSRETYSKIVSNIKKCVKLGFYTKVNTVVFNSNLDDLVNINELCIKWEVNEHGFYYFTPVGRGTANLSEVVDPSKWLKIIRSDLYKRKDKIKLSIETPVLESNLTKNLNIFCYLKNPWHLQILPDGNVYPCAIMAFYNKPCGNLYSQTLKEIWYDKKLWDSTYYRKNILPLLKKFGSCVYFNKTFKQLIRNRKFKFICPMCKYKTEDLYEKTQ</sequence>
<dbReference type="EMBL" id="MHMT01000019">
    <property type="protein sequence ID" value="OGZ32441.1"/>
    <property type="molecule type" value="Genomic_DNA"/>
</dbReference>
<dbReference type="Pfam" id="PF13186">
    <property type="entry name" value="SPASM"/>
    <property type="match status" value="1"/>
</dbReference>
<evidence type="ECO:0000313" key="9">
    <source>
        <dbReference type="Proteomes" id="UP000177810"/>
    </source>
</evidence>
<dbReference type="InterPro" id="IPR006638">
    <property type="entry name" value="Elp3/MiaA/NifB-like_rSAM"/>
</dbReference>
<gene>
    <name evidence="8" type="ORF">A2V69_02375</name>
</gene>
<keyword evidence="5" id="KW-0408">Iron</keyword>
<evidence type="ECO:0000313" key="8">
    <source>
        <dbReference type="EMBL" id="OGZ32441.1"/>
    </source>
</evidence>
<dbReference type="CDD" id="cd21109">
    <property type="entry name" value="SPASM"/>
    <property type="match status" value="1"/>
</dbReference>
<dbReference type="PANTHER" id="PTHR11228">
    <property type="entry name" value="RADICAL SAM DOMAIN PROTEIN"/>
    <property type="match status" value="1"/>
</dbReference>
<dbReference type="InterPro" id="IPR058240">
    <property type="entry name" value="rSAM_sf"/>
</dbReference>
<keyword evidence="2" id="KW-0004">4Fe-4S</keyword>
<dbReference type="PROSITE" id="PS51918">
    <property type="entry name" value="RADICAL_SAM"/>
    <property type="match status" value="1"/>
</dbReference>
<dbReference type="PIRSF" id="PIRSF037420">
    <property type="entry name" value="PQQ_syn_pqqE"/>
    <property type="match status" value="1"/>
</dbReference>
<dbReference type="GO" id="GO:0003824">
    <property type="term" value="F:catalytic activity"/>
    <property type="evidence" value="ECO:0007669"/>
    <property type="project" value="InterPro"/>
</dbReference>
<dbReference type="Gene3D" id="3.20.20.70">
    <property type="entry name" value="Aldolase class I"/>
    <property type="match status" value="1"/>
</dbReference>
<proteinExistence type="predicted"/>
<organism evidence="8 9">
    <name type="scientific">Candidatus Portnoybacteria bacterium RBG_13_40_8</name>
    <dbReference type="NCBI Taxonomy" id="1801990"/>
    <lineage>
        <taxon>Bacteria</taxon>
        <taxon>Candidatus Portnoyibacteriota</taxon>
    </lineage>
</organism>
<comment type="cofactor">
    <cofactor evidence="1">
        <name>[4Fe-4S] cluster</name>
        <dbReference type="ChEBI" id="CHEBI:49883"/>
    </cofactor>
</comment>
<dbReference type="InterPro" id="IPR017200">
    <property type="entry name" value="PqqE-like"/>
</dbReference>
<evidence type="ECO:0000259" key="7">
    <source>
        <dbReference type="PROSITE" id="PS51918"/>
    </source>
</evidence>
<reference evidence="8 9" key="1">
    <citation type="journal article" date="2016" name="Nat. Commun.">
        <title>Thousands of microbial genomes shed light on interconnected biogeochemical processes in an aquifer system.</title>
        <authorList>
            <person name="Anantharaman K."/>
            <person name="Brown C.T."/>
            <person name="Hug L.A."/>
            <person name="Sharon I."/>
            <person name="Castelle C.J."/>
            <person name="Probst A.J."/>
            <person name="Thomas B.C."/>
            <person name="Singh A."/>
            <person name="Wilkins M.J."/>
            <person name="Karaoz U."/>
            <person name="Brodie E.L."/>
            <person name="Williams K.H."/>
            <person name="Hubbard S.S."/>
            <person name="Banfield J.F."/>
        </authorList>
    </citation>
    <scope>NUCLEOTIDE SEQUENCE [LARGE SCALE GENOMIC DNA]</scope>
</reference>
<dbReference type="AlphaFoldDB" id="A0A1G2F4E9"/>
<evidence type="ECO:0000256" key="4">
    <source>
        <dbReference type="ARBA" id="ARBA00022723"/>
    </source>
</evidence>